<comment type="catalytic activity">
    <reaction evidence="14 15">
        <text>a di-trans,poly-cis-dolichyl beta-D-mannosyl phosphate + L-seryl-[protein] = 3-O-(alpha-D-mannosyl)-L-seryl-[protein] + a di-trans,poly-cis-dolichyl phosphate + H(+)</text>
        <dbReference type="Rhea" id="RHEA:17377"/>
        <dbReference type="Rhea" id="RHEA-COMP:9863"/>
        <dbReference type="Rhea" id="RHEA-COMP:13546"/>
        <dbReference type="Rhea" id="RHEA-COMP:19498"/>
        <dbReference type="Rhea" id="RHEA-COMP:19501"/>
        <dbReference type="ChEBI" id="CHEBI:15378"/>
        <dbReference type="ChEBI" id="CHEBI:29999"/>
        <dbReference type="ChEBI" id="CHEBI:57683"/>
        <dbReference type="ChEBI" id="CHEBI:58211"/>
        <dbReference type="ChEBI" id="CHEBI:137321"/>
        <dbReference type="EC" id="2.4.1.109"/>
    </reaction>
</comment>
<keyword evidence="20" id="KW-1185">Reference proteome</keyword>
<reference evidence="18" key="1">
    <citation type="submission" date="2011-10" db="EMBL/GenBank/DDBJ databases">
        <authorList>
            <person name="Genoscope - CEA"/>
        </authorList>
    </citation>
    <scope>NUCLEOTIDE SEQUENCE</scope>
</reference>
<evidence type="ECO:0000256" key="8">
    <source>
        <dbReference type="ARBA" id="ARBA00022737"/>
    </source>
</evidence>
<comment type="function">
    <text evidence="15">Transfers mannose from Dol-P-mannose to Ser or Thr residues on proteins.</text>
</comment>
<comment type="catalytic activity">
    <reaction evidence="13 15">
        <text>a di-trans,poly-cis-dolichyl beta-D-mannosyl phosphate + L-threonyl-[protein] = 3-O-(alpha-D-mannosyl)-L-threonyl-[protein] + a di-trans,poly-cis-dolichyl phosphate + H(+)</text>
        <dbReference type="Rhea" id="RHEA:53396"/>
        <dbReference type="Rhea" id="RHEA-COMP:11060"/>
        <dbReference type="Rhea" id="RHEA-COMP:13547"/>
        <dbReference type="Rhea" id="RHEA-COMP:19498"/>
        <dbReference type="Rhea" id="RHEA-COMP:19501"/>
        <dbReference type="ChEBI" id="CHEBI:15378"/>
        <dbReference type="ChEBI" id="CHEBI:30013"/>
        <dbReference type="ChEBI" id="CHEBI:57683"/>
        <dbReference type="ChEBI" id="CHEBI:58211"/>
        <dbReference type="ChEBI" id="CHEBI:137323"/>
        <dbReference type="EC" id="2.4.1.109"/>
    </reaction>
</comment>
<dbReference type="PANTHER" id="PTHR10050">
    <property type="entry name" value="DOLICHYL-PHOSPHATE-MANNOSE--PROTEIN MANNOSYLTRANSFERASE"/>
    <property type="match status" value="1"/>
</dbReference>
<accession>G8YB21</accession>
<dbReference type="Proteomes" id="UP000005222">
    <property type="component" value="Chromosome K"/>
</dbReference>
<dbReference type="InParanoid" id="G8YB21"/>
<dbReference type="eggNOG" id="KOG3359">
    <property type="taxonomic scope" value="Eukaryota"/>
</dbReference>
<feature type="domain" description="MIR" evidence="17">
    <location>
        <begin position="318"/>
        <end position="372"/>
    </location>
</feature>
<evidence type="ECO:0000313" key="20">
    <source>
        <dbReference type="Proteomes" id="UP000005222"/>
    </source>
</evidence>
<evidence type="ECO:0000256" key="1">
    <source>
        <dbReference type="ARBA" id="ARBA00004477"/>
    </source>
</evidence>
<keyword evidence="10 15" id="KW-1133">Transmembrane helix</keyword>
<sequence length="741" mass="85276">MYKTGPVQKGRLPPGRKVKNGKVYTESEPSQWMLETSRISRLDHLLLFLLLAIGIAVRLYNLPLPSGIVFDEIHLGNFIDEYYKGTFFIDVHPPLGKLLYFWIASLLHWDGEYQFSDVNAPYDSEFPYLSMRMFSAICGIISILATYGTLRASLCRPLVAFFGAYLVAIENANITLTRQMMLEGPLILGISLTLYTHKKFELAKPFTKKWFKFLISTGIFLGVLTSIKLTGLFTFLWVGINTAVELWSILGDLDVSLIDLFKHIIYRVFGLIVIPATIYLGCFAIHFVNLPYNGGGSGAISPSFQASLMDAEDLTNMPVEVSYGSTVTIKHNELESYLHSHDHTYKTGSGEQQVTLYGFTPDVNNEWIIETKNKNRMGSLQEKFRPVKDGDTVRFYHKVTGKYLHVNDLRPPLSEHDYANEVSCAGDRDMLGDINYEFKIRILLKKSHSNSSLPLIKLRATESVFQILHRGTECVLLAHEDQLPSWGFYQNEVLCIDEPTIPNSLWYIEHNSHPLLDDNYEYERAHFKNITFWDKLTEYHKAMWRTNKGLNEPHYYSSQPVSWMLTQRGISLYNTEGDSLPSEDKGRHIYLLGNLAIYSIGLAITVVILINNFVHVFKIMNPFQETPEQPYESLYYKNGFSLILGWALNYLPYFSMSRQLFLHHYLIPSYFLILAVASFAEYQISRRRILGYVFVAVVLFFATANFWKLRHIIYGLEWTKDDCNHAKWLGTWDFNCDSYSQ</sequence>
<dbReference type="InterPro" id="IPR003342">
    <property type="entry name" value="ArnT-like_N"/>
</dbReference>
<evidence type="ECO:0000256" key="14">
    <source>
        <dbReference type="ARBA" id="ARBA00045102"/>
    </source>
</evidence>
<organism evidence="18 20">
    <name type="scientific">Pichia sorbitophila (strain ATCC MYA-4447 / BCRC 22081 / CBS 7064 / NBRC 10061 / NRRL Y-12695)</name>
    <name type="common">Hybrid yeast</name>
    <dbReference type="NCBI Taxonomy" id="559304"/>
    <lineage>
        <taxon>Eukaryota</taxon>
        <taxon>Fungi</taxon>
        <taxon>Dikarya</taxon>
        <taxon>Ascomycota</taxon>
        <taxon>Saccharomycotina</taxon>
        <taxon>Pichiomycetes</taxon>
        <taxon>Debaryomycetaceae</taxon>
        <taxon>Millerozyma</taxon>
    </lineage>
</organism>
<feature type="transmembrane region" description="Helical" evidence="15">
    <location>
        <begin position="218"/>
        <end position="244"/>
    </location>
</feature>
<dbReference type="GO" id="GO:0004169">
    <property type="term" value="F:dolichyl-phosphate-mannose-protein mannosyltransferase activity"/>
    <property type="evidence" value="ECO:0007669"/>
    <property type="project" value="UniProtKB-UniRule"/>
</dbReference>
<dbReference type="Gene3D" id="2.80.10.50">
    <property type="match status" value="1"/>
</dbReference>
<dbReference type="EMBL" id="FO082048">
    <property type="protein sequence ID" value="CCE84716.1"/>
    <property type="molecule type" value="Genomic_DNA"/>
</dbReference>
<evidence type="ECO:0000313" key="18">
    <source>
        <dbReference type="EMBL" id="CCE83685.1"/>
    </source>
</evidence>
<keyword evidence="7 15" id="KW-0812">Transmembrane</keyword>
<dbReference type="AlphaFoldDB" id="G8YB21"/>
<keyword evidence="8" id="KW-0677">Repeat</keyword>
<feature type="transmembrane region" description="Helical" evidence="15">
    <location>
        <begin position="42"/>
        <end position="60"/>
    </location>
</feature>
<dbReference type="SMART" id="SM00472">
    <property type="entry name" value="MIR"/>
    <property type="match status" value="3"/>
</dbReference>
<evidence type="ECO:0000256" key="6">
    <source>
        <dbReference type="ARBA" id="ARBA00022679"/>
    </source>
</evidence>
<evidence type="ECO:0000256" key="12">
    <source>
        <dbReference type="ARBA" id="ARBA00023180"/>
    </source>
</evidence>
<evidence type="ECO:0000256" key="10">
    <source>
        <dbReference type="ARBA" id="ARBA00022989"/>
    </source>
</evidence>
<evidence type="ECO:0000256" key="16">
    <source>
        <dbReference type="SAM" id="MobiDB-lite"/>
    </source>
</evidence>
<dbReference type="InterPro" id="IPR032421">
    <property type="entry name" value="PMT_4TMC"/>
</dbReference>
<evidence type="ECO:0000256" key="15">
    <source>
        <dbReference type="RuleBase" id="RU367007"/>
    </source>
</evidence>
<dbReference type="InterPro" id="IPR036300">
    <property type="entry name" value="MIR_dom_sf"/>
</dbReference>
<dbReference type="OMA" id="DYNHVHF"/>
<dbReference type="OrthoDB" id="292747at2759"/>
<keyword evidence="9 15" id="KW-0256">Endoplasmic reticulum</keyword>
<evidence type="ECO:0000259" key="17">
    <source>
        <dbReference type="PROSITE" id="PS50919"/>
    </source>
</evidence>
<feature type="region of interest" description="Disordered" evidence="16">
    <location>
        <begin position="1"/>
        <end position="21"/>
    </location>
</feature>
<dbReference type="Proteomes" id="UP000005222">
    <property type="component" value="Chromosome L"/>
</dbReference>
<evidence type="ECO:0000256" key="13">
    <source>
        <dbReference type="ARBA" id="ARBA00045085"/>
    </source>
</evidence>
<dbReference type="Pfam" id="PF02366">
    <property type="entry name" value="PMT"/>
    <property type="match status" value="1"/>
</dbReference>
<evidence type="ECO:0000256" key="2">
    <source>
        <dbReference type="ARBA" id="ARBA00004922"/>
    </source>
</evidence>
<feature type="transmembrane region" description="Helical" evidence="15">
    <location>
        <begin position="589"/>
        <end position="614"/>
    </location>
</feature>
<dbReference type="PROSITE" id="PS50919">
    <property type="entry name" value="MIR"/>
    <property type="match status" value="3"/>
</dbReference>
<dbReference type="InterPro" id="IPR016093">
    <property type="entry name" value="MIR_motif"/>
</dbReference>
<feature type="domain" description="MIR" evidence="17">
    <location>
        <begin position="455"/>
        <end position="511"/>
    </location>
</feature>
<keyword evidence="5 15" id="KW-0328">Glycosyltransferase</keyword>
<comment type="similarity">
    <text evidence="3 15">Belongs to the glycosyltransferase 39 family.</text>
</comment>
<feature type="domain" description="MIR" evidence="17">
    <location>
        <begin position="384"/>
        <end position="443"/>
    </location>
</feature>
<evidence type="ECO:0000256" key="11">
    <source>
        <dbReference type="ARBA" id="ARBA00023136"/>
    </source>
</evidence>
<keyword evidence="11 15" id="KW-0472">Membrane</keyword>
<proteinExistence type="inferred from homology"/>
<dbReference type="STRING" id="559304.G8YB21"/>
<dbReference type="GO" id="GO:0005789">
    <property type="term" value="C:endoplasmic reticulum membrane"/>
    <property type="evidence" value="ECO:0007669"/>
    <property type="project" value="UniProtKB-SubCell"/>
</dbReference>
<dbReference type="CDD" id="cd23286">
    <property type="entry name" value="beta-trefoil_MIR_PMT7-like"/>
    <property type="match status" value="1"/>
</dbReference>
<dbReference type="PANTHER" id="PTHR10050:SF50">
    <property type="entry name" value="DOLICHYL-PHOSPHATE-MANNOSE--PROTEIN MANNOSYLTRANSFERASE 1-RELATED"/>
    <property type="match status" value="1"/>
</dbReference>
<dbReference type="SUPFAM" id="SSF82109">
    <property type="entry name" value="MIR domain"/>
    <property type="match status" value="1"/>
</dbReference>
<feature type="transmembrane region" description="Helical" evidence="15">
    <location>
        <begin position="665"/>
        <end position="683"/>
    </location>
</feature>
<name>G8YB21_PICSO</name>
<comment type="subcellular location">
    <subcellularLocation>
        <location evidence="1 15">Endoplasmic reticulum membrane</location>
        <topology evidence="1 15">Multi-pass membrane protein</topology>
    </subcellularLocation>
</comment>
<keyword evidence="6 15" id="KW-0808">Transferase</keyword>
<dbReference type="Pfam" id="PF16192">
    <property type="entry name" value="PMT_4TMC"/>
    <property type="match status" value="1"/>
</dbReference>
<evidence type="ECO:0000256" key="9">
    <source>
        <dbReference type="ARBA" id="ARBA00022824"/>
    </source>
</evidence>
<evidence type="ECO:0000256" key="4">
    <source>
        <dbReference type="ARBA" id="ARBA00012839"/>
    </source>
</evidence>
<dbReference type="Pfam" id="PF02815">
    <property type="entry name" value="MIR"/>
    <property type="match status" value="1"/>
</dbReference>
<dbReference type="EC" id="2.4.1.109" evidence="4 15"/>
<dbReference type="HOGENOM" id="CLU_008438_2_1_1"/>
<evidence type="ECO:0000313" key="19">
    <source>
        <dbReference type="EMBL" id="CCE84716.1"/>
    </source>
</evidence>
<feature type="transmembrane region" description="Helical" evidence="15">
    <location>
        <begin position="264"/>
        <end position="288"/>
    </location>
</feature>
<feature type="transmembrane region" description="Helical" evidence="15">
    <location>
        <begin position="129"/>
        <end position="150"/>
    </location>
</feature>
<dbReference type="EMBL" id="FO082049">
    <property type="protein sequence ID" value="CCE83685.1"/>
    <property type="molecule type" value="Genomic_DNA"/>
</dbReference>
<comment type="pathway">
    <text evidence="2 15">Protein modification; protein glycosylation.</text>
</comment>
<evidence type="ECO:0000256" key="7">
    <source>
        <dbReference type="ARBA" id="ARBA00022692"/>
    </source>
</evidence>
<gene>
    <name evidence="18" type="primary">Piso0_004270</name>
    <name evidence="18" type="ORF">GNLVRS01_PISO0K13188g</name>
    <name evidence="19" type="ORF">GNLVRS01_PISO0L13189g</name>
</gene>
<feature type="transmembrane region" description="Helical" evidence="15">
    <location>
        <begin position="689"/>
        <end position="707"/>
    </location>
</feature>
<dbReference type="InterPro" id="IPR027005">
    <property type="entry name" value="PMT-like"/>
</dbReference>
<evidence type="ECO:0000256" key="5">
    <source>
        <dbReference type="ARBA" id="ARBA00022676"/>
    </source>
</evidence>
<reference evidence="20" key="2">
    <citation type="journal article" date="2012" name="G3 (Bethesda)">
        <title>Pichia sorbitophila, an interspecies yeast hybrid reveals early steps of genome resolution following polyploidization.</title>
        <authorList>
            <person name="Leh Louis V."/>
            <person name="Despons L."/>
            <person name="Friedrich A."/>
            <person name="Martin T."/>
            <person name="Durrens P."/>
            <person name="Casaregola S."/>
            <person name="Neuveglise C."/>
            <person name="Fairhead C."/>
            <person name="Marck C."/>
            <person name="Cruz J.A."/>
            <person name="Straub M.L."/>
            <person name="Kugler V."/>
            <person name="Sacerdot C."/>
            <person name="Uzunov Z."/>
            <person name="Thierry A."/>
            <person name="Weiss S."/>
            <person name="Bleykasten C."/>
            <person name="De Montigny J."/>
            <person name="Jacques N."/>
            <person name="Jung P."/>
            <person name="Lemaire M."/>
            <person name="Mallet S."/>
            <person name="Morel G."/>
            <person name="Richard G.F."/>
            <person name="Sarkar A."/>
            <person name="Savel G."/>
            <person name="Schacherer J."/>
            <person name="Seret M.L."/>
            <person name="Talla E."/>
            <person name="Samson G."/>
            <person name="Jubin C."/>
            <person name="Poulain J."/>
            <person name="Vacherie B."/>
            <person name="Barbe V."/>
            <person name="Pelletier E."/>
            <person name="Sherman D.J."/>
            <person name="Westhof E."/>
            <person name="Weissenbach J."/>
            <person name="Baret P.V."/>
            <person name="Wincker P."/>
            <person name="Gaillardin C."/>
            <person name="Dujon B."/>
            <person name="Souciet J.L."/>
        </authorList>
    </citation>
    <scope>NUCLEOTIDE SEQUENCE [LARGE SCALE GENOMIC DNA]</scope>
    <source>
        <strain evidence="20">ATCC MYA-4447 / BCRC 22081 / CBS 7064 / NBRC 10061 / NRRL Y-12695</strain>
    </source>
</reference>
<keyword evidence="12" id="KW-0325">Glycoprotein</keyword>
<evidence type="ECO:0000256" key="3">
    <source>
        <dbReference type="ARBA" id="ARBA00007222"/>
    </source>
</evidence>
<dbReference type="UniPathway" id="UPA00378"/>
<protein>
    <recommendedName>
        <fullName evidence="4 15">Dolichyl-phosphate-mannose--protein mannosyltransferase</fullName>
        <ecNumber evidence="4 15">2.4.1.109</ecNumber>
    </recommendedName>
</protein>